<comment type="caution">
    <text evidence="1">The sequence shown here is derived from an EMBL/GenBank/DDBJ whole genome shotgun (WGS) entry which is preliminary data.</text>
</comment>
<gene>
    <name evidence="1" type="ORF">GCM10011389_41500</name>
</gene>
<accession>A0ABQ1QKH4</accession>
<name>A0ABQ1QKH4_9BACI</name>
<proteinExistence type="predicted"/>
<dbReference type="RefSeq" id="WP_188656236.1">
    <property type="nucleotide sequence ID" value="NZ_BMIN01000033.1"/>
</dbReference>
<evidence type="ECO:0000313" key="2">
    <source>
        <dbReference type="Proteomes" id="UP000642571"/>
    </source>
</evidence>
<sequence length="125" mass="14352">MKRFVFIAIILFAGIYSLVVFNINSDETIYIKMQDNVEETTSEDNNSNENMTEKLAAEKLFRYLQEEKENQASNGFEVHLEEKEQEEDKYIMKAYSLVGEGESQSKENIGLYSVSKSNGEITSLN</sequence>
<organism evidence="1 2">
    <name type="scientific">Pontibacillus salipaludis</name>
    <dbReference type="NCBI Taxonomy" id="1697394"/>
    <lineage>
        <taxon>Bacteria</taxon>
        <taxon>Bacillati</taxon>
        <taxon>Bacillota</taxon>
        <taxon>Bacilli</taxon>
        <taxon>Bacillales</taxon>
        <taxon>Bacillaceae</taxon>
        <taxon>Pontibacillus</taxon>
    </lineage>
</organism>
<protein>
    <submittedName>
        <fullName evidence="1">Uncharacterized protein</fullName>
    </submittedName>
</protein>
<keyword evidence="2" id="KW-1185">Reference proteome</keyword>
<dbReference type="EMBL" id="BMIN01000033">
    <property type="protein sequence ID" value="GGD29646.1"/>
    <property type="molecule type" value="Genomic_DNA"/>
</dbReference>
<evidence type="ECO:0000313" key="1">
    <source>
        <dbReference type="EMBL" id="GGD29646.1"/>
    </source>
</evidence>
<dbReference type="Proteomes" id="UP000642571">
    <property type="component" value="Unassembled WGS sequence"/>
</dbReference>
<reference evidence="2" key="1">
    <citation type="journal article" date="2019" name="Int. J. Syst. Evol. Microbiol.">
        <title>The Global Catalogue of Microorganisms (GCM) 10K type strain sequencing project: providing services to taxonomists for standard genome sequencing and annotation.</title>
        <authorList>
            <consortium name="The Broad Institute Genomics Platform"/>
            <consortium name="The Broad Institute Genome Sequencing Center for Infectious Disease"/>
            <person name="Wu L."/>
            <person name="Ma J."/>
        </authorList>
    </citation>
    <scope>NUCLEOTIDE SEQUENCE [LARGE SCALE GENOMIC DNA]</scope>
    <source>
        <strain evidence="2">CGMCC 1.15353</strain>
    </source>
</reference>